<dbReference type="PANTHER" id="PTHR24231">
    <property type="entry name" value="PURINOCEPTOR-RELATED G-PROTEIN COUPLED RECEPTOR"/>
    <property type="match status" value="1"/>
</dbReference>
<evidence type="ECO:0000256" key="8">
    <source>
        <dbReference type="ARBA" id="ARBA00023224"/>
    </source>
</evidence>
<evidence type="ECO:0000259" key="11">
    <source>
        <dbReference type="PROSITE" id="PS50262"/>
    </source>
</evidence>
<evidence type="ECO:0000313" key="13">
    <source>
        <dbReference type="Proteomes" id="UP000314986"/>
    </source>
</evidence>
<dbReference type="SUPFAM" id="SSF81321">
    <property type="entry name" value="Family A G protein-coupled receptor-like"/>
    <property type="match status" value="1"/>
</dbReference>
<evidence type="ECO:0000256" key="1">
    <source>
        <dbReference type="ARBA" id="ARBA00004651"/>
    </source>
</evidence>
<dbReference type="GO" id="GO:0005886">
    <property type="term" value="C:plasma membrane"/>
    <property type="evidence" value="ECO:0007669"/>
    <property type="project" value="UniProtKB-SubCell"/>
</dbReference>
<dbReference type="PRINTS" id="PR00237">
    <property type="entry name" value="GPCRRHODOPSN"/>
</dbReference>
<dbReference type="PROSITE" id="PS50262">
    <property type="entry name" value="G_PROTEIN_RECEP_F1_2"/>
    <property type="match status" value="1"/>
</dbReference>
<dbReference type="Proteomes" id="UP000314986">
    <property type="component" value="Unassembled WGS sequence"/>
</dbReference>
<reference evidence="12" key="5">
    <citation type="submission" date="2025-09" db="UniProtKB">
        <authorList>
            <consortium name="Ensembl"/>
        </authorList>
    </citation>
    <scope>IDENTIFICATION</scope>
</reference>
<dbReference type="OMA" id="MFECNQY"/>
<dbReference type="Ensembl" id="ENSCMIT00000025018.1">
    <property type="protein sequence ID" value="ENSCMIP00000024609.1"/>
    <property type="gene ID" value="ENSCMIG00000010898.1"/>
</dbReference>
<evidence type="ECO:0000313" key="12">
    <source>
        <dbReference type="Ensembl" id="ENSCMIP00000024609.1"/>
    </source>
</evidence>
<dbReference type="Pfam" id="PF00001">
    <property type="entry name" value="7tm_1"/>
    <property type="match status" value="1"/>
</dbReference>
<dbReference type="Gene3D" id="1.20.1070.10">
    <property type="entry name" value="Rhodopsin 7-helix transmembrane proteins"/>
    <property type="match status" value="1"/>
</dbReference>
<dbReference type="InParanoid" id="A0A4W3I3W0"/>
<dbReference type="GeneTree" id="ENSGT01150000287001"/>
<evidence type="ECO:0000256" key="3">
    <source>
        <dbReference type="ARBA" id="ARBA00022692"/>
    </source>
</evidence>
<dbReference type="PROSITE" id="PS00237">
    <property type="entry name" value="G_PROTEIN_RECEP_F1_1"/>
    <property type="match status" value="1"/>
</dbReference>
<dbReference type="PANTHER" id="PTHR24231:SF14">
    <property type="entry name" value="SUCCINATE RECEPTOR 1"/>
    <property type="match status" value="1"/>
</dbReference>
<accession>A0A4W3I3W0</accession>
<feature type="transmembrane region" description="Helical" evidence="10">
    <location>
        <begin position="95"/>
        <end position="113"/>
    </location>
</feature>
<proteinExistence type="inferred from homology"/>
<evidence type="ECO:0000256" key="4">
    <source>
        <dbReference type="ARBA" id="ARBA00022989"/>
    </source>
</evidence>
<evidence type="ECO:0000256" key="6">
    <source>
        <dbReference type="ARBA" id="ARBA00023136"/>
    </source>
</evidence>
<dbReference type="InterPro" id="IPR000276">
    <property type="entry name" value="GPCR_Rhodpsn"/>
</dbReference>
<evidence type="ECO:0000256" key="9">
    <source>
        <dbReference type="RuleBase" id="RU000688"/>
    </source>
</evidence>
<name>A0A4W3I3W0_CALMI</name>
<reference evidence="13" key="2">
    <citation type="journal article" date="2007" name="PLoS Biol.">
        <title>Survey sequencing and comparative analysis of the elephant shark (Callorhinchus milii) genome.</title>
        <authorList>
            <person name="Venkatesh B."/>
            <person name="Kirkness E.F."/>
            <person name="Loh Y.H."/>
            <person name="Halpern A.L."/>
            <person name="Lee A.P."/>
            <person name="Johnson J."/>
            <person name="Dandona N."/>
            <person name="Viswanathan L.D."/>
            <person name="Tay A."/>
            <person name="Venter J.C."/>
            <person name="Strausberg R.L."/>
            <person name="Brenner S."/>
        </authorList>
    </citation>
    <scope>NUCLEOTIDE SEQUENCE [LARGE SCALE GENOMIC DNA]</scope>
</reference>
<keyword evidence="3 9" id="KW-0812">Transmembrane</keyword>
<keyword evidence="8 9" id="KW-0807">Transducer</keyword>
<keyword evidence="4 10" id="KW-1133">Transmembrane helix</keyword>
<feature type="transmembrane region" description="Helical" evidence="10">
    <location>
        <begin position="24"/>
        <end position="44"/>
    </location>
</feature>
<comment type="subcellular location">
    <subcellularLocation>
        <location evidence="1">Cell membrane</location>
        <topology evidence="1">Multi-pass membrane protein</topology>
    </subcellularLocation>
</comment>
<evidence type="ECO:0000256" key="2">
    <source>
        <dbReference type="ARBA" id="ARBA00022475"/>
    </source>
</evidence>
<sequence>LPLEVALSATMLQTLETYYLPTMYSIEFVVGLIGNLTVICGYLFCLKEWKCSNIYLFNLSIADLIFICTLPMFIVYYGNGKKWIFGDVMCKLNRYVLHANMYISILFLACTSIDRYLLVLNPMRLHLFQRKQSAVAICVAMWLIVTLEIIPMLTFIGPNNISEHNNITYSHPTIPLTLCKAAF</sequence>
<evidence type="ECO:0000256" key="10">
    <source>
        <dbReference type="SAM" id="Phobius"/>
    </source>
</evidence>
<organism evidence="12 13">
    <name type="scientific">Callorhinchus milii</name>
    <name type="common">Ghost shark</name>
    <dbReference type="NCBI Taxonomy" id="7868"/>
    <lineage>
        <taxon>Eukaryota</taxon>
        <taxon>Metazoa</taxon>
        <taxon>Chordata</taxon>
        <taxon>Craniata</taxon>
        <taxon>Vertebrata</taxon>
        <taxon>Chondrichthyes</taxon>
        <taxon>Holocephali</taxon>
        <taxon>Chimaeriformes</taxon>
        <taxon>Callorhinchidae</taxon>
        <taxon>Callorhinchus</taxon>
    </lineage>
</organism>
<feature type="transmembrane region" description="Helical" evidence="10">
    <location>
        <begin position="56"/>
        <end position="75"/>
    </location>
</feature>
<dbReference type="PRINTS" id="PR01157">
    <property type="entry name" value="P2YPURNOCPTR"/>
</dbReference>
<keyword evidence="6 10" id="KW-0472">Membrane</keyword>
<keyword evidence="13" id="KW-1185">Reference proteome</keyword>
<dbReference type="AlphaFoldDB" id="A0A4W3I3W0"/>
<dbReference type="InterPro" id="IPR017452">
    <property type="entry name" value="GPCR_Rhodpsn_7TM"/>
</dbReference>
<reference evidence="13" key="1">
    <citation type="journal article" date="2006" name="Science">
        <title>Ancient noncoding elements conserved in the human genome.</title>
        <authorList>
            <person name="Venkatesh B."/>
            <person name="Kirkness E.F."/>
            <person name="Loh Y.H."/>
            <person name="Halpern A.L."/>
            <person name="Lee A.P."/>
            <person name="Johnson J."/>
            <person name="Dandona N."/>
            <person name="Viswanathan L.D."/>
            <person name="Tay A."/>
            <person name="Venter J.C."/>
            <person name="Strausberg R.L."/>
            <person name="Brenner S."/>
        </authorList>
    </citation>
    <scope>NUCLEOTIDE SEQUENCE [LARGE SCALE GENOMIC DNA]</scope>
</reference>
<comment type="similarity">
    <text evidence="9">Belongs to the G-protein coupled receptor 1 family.</text>
</comment>
<feature type="transmembrane region" description="Helical" evidence="10">
    <location>
        <begin position="134"/>
        <end position="156"/>
    </location>
</feature>
<evidence type="ECO:0000256" key="7">
    <source>
        <dbReference type="ARBA" id="ARBA00023170"/>
    </source>
</evidence>
<evidence type="ECO:0000256" key="5">
    <source>
        <dbReference type="ARBA" id="ARBA00023040"/>
    </source>
</evidence>
<dbReference type="GO" id="GO:0004930">
    <property type="term" value="F:G protein-coupled receptor activity"/>
    <property type="evidence" value="ECO:0007669"/>
    <property type="project" value="UniProtKB-KW"/>
</dbReference>
<feature type="domain" description="G-protein coupled receptors family 1 profile" evidence="11">
    <location>
        <begin position="34"/>
        <end position="183"/>
    </location>
</feature>
<reference evidence="12" key="4">
    <citation type="submission" date="2025-08" db="UniProtKB">
        <authorList>
            <consortium name="Ensembl"/>
        </authorList>
    </citation>
    <scope>IDENTIFICATION</scope>
</reference>
<protein>
    <submittedName>
        <fullName evidence="12">Succinate receptor 1</fullName>
    </submittedName>
</protein>
<keyword evidence="7 9" id="KW-0675">Receptor</keyword>
<keyword evidence="5 9" id="KW-0297">G-protein coupled receptor</keyword>
<keyword evidence="2" id="KW-1003">Cell membrane</keyword>
<reference evidence="13" key="3">
    <citation type="journal article" date="2014" name="Nature">
        <title>Elephant shark genome provides unique insights into gnathostome evolution.</title>
        <authorList>
            <consortium name="International Elephant Shark Genome Sequencing Consortium"/>
            <person name="Venkatesh B."/>
            <person name="Lee A.P."/>
            <person name="Ravi V."/>
            <person name="Maurya A.K."/>
            <person name="Lian M.M."/>
            <person name="Swann J.B."/>
            <person name="Ohta Y."/>
            <person name="Flajnik M.F."/>
            <person name="Sutoh Y."/>
            <person name="Kasahara M."/>
            <person name="Hoon S."/>
            <person name="Gangu V."/>
            <person name="Roy S.W."/>
            <person name="Irimia M."/>
            <person name="Korzh V."/>
            <person name="Kondrychyn I."/>
            <person name="Lim Z.W."/>
            <person name="Tay B.H."/>
            <person name="Tohari S."/>
            <person name="Kong K.W."/>
            <person name="Ho S."/>
            <person name="Lorente-Galdos B."/>
            <person name="Quilez J."/>
            <person name="Marques-Bonet T."/>
            <person name="Raney B.J."/>
            <person name="Ingham P.W."/>
            <person name="Tay A."/>
            <person name="Hillier L.W."/>
            <person name="Minx P."/>
            <person name="Boehm T."/>
            <person name="Wilson R.K."/>
            <person name="Brenner S."/>
            <person name="Warren W.C."/>
        </authorList>
    </citation>
    <scope>NUCLEOTIDE SEQUENCE [LARGE SCALE GENOMIC DNA]</scope>
</reference>